<protein>
    <submittedName>
        <fullName evidence="4">Aspartate aminotransferase family protein</fullName>
    </submittedName>
</protein>
<dbReference type="InterPro" id="IPR049704">
    <property type="entry name" value="Aminotrans_3_PPA_site"/>
</dbReference>
<dbReference type="PANTHER" id="PTHR43094:SF1">
    <property type="entry name" value="AMINOTRANSFERASE CLASS-III"/>
    <property type="match status" value="1"/>
</dbReference>
<dbReference type="InterPro" id="IPR015421">
    <property type="entry name" value="PyrdxlP-dep_Trfase_major"/>
</dbReference>
<name>A0A4R8XVC9_9MICO</name>
<comment type="similarity">
    <text evidence="1 3">Belongs to the class-III pyridoxal-phosphate-dependent aminotransferase family.</text>
</comment>
<dbReference type="SUPFAM" id="SSF53383">
    <property type="entry name" value="PLP-dependent transferases"/>
    <property type="match status" value="1"/>
</dbReference>
<keyword evidence="4" id="KW-0808">Transferase</keyword>
<sequence>MTSPSATASRNELAYDLDRAHVFHSWSAQGALKPLVIAGGQGSRVWDYDGRSYLDFSSQLVNVNIGHQHPAVTAAIIEQAGQLATVAPSTATLARGEAAKRIVERAPEGFNKVFFTNGGADAIENAIRMARLHTGRDKVLSTYRSYHGNTGAAIVATGDWRRIPNEFARGHAHFFGPYLYRSEFWATSPEQESERALRHLEHVIQSEGPAGIAAVLLESIPGTAGVLVPPPGYLAGVRALCDRYDIMLILDEVMAGFGRTGNWFAFDGFDVVPDLIAFAKGVNSGYVPTGGVIISDSIAHDFDTMVYPGGLTYSGHPLAMASIVAALDAMENEGIVENAARIGRDVLAPGLAALQAKHKVIGEVRGVGVFWALELVADRETRQPLSGVVMGRIKSELLARNLLPFLAENRIHVVPPCVVTDAEVAEALAIYDEVLSLDLLG</sequence>
<keyword evidence="5" id="KW-1185">Reference proteome</keyword>
<dbReference type="Proteomes" id="UP000298433">
    <property type="component" value="Unassembled WGS sequence"/>
</dbReference>
<dbReference type="CDD" id="cd00610">
    <property type="entry name" value="OAT_like"/>
    <property type="match status" value="1"/>
</dbReference>
<keyword evidence="2 3" id="KW-0663">Pyridoxal phosphate</keyword>
<comment type="caution">
    <text evidence="4">The sequence shown here is derived from an EMBL/GenBank/DDBJ whole genome shotgun (WGS) entry which is preliminary data.</text>
</comment>
<proteinExistence type="inferred from homology"/>
<dbReference type="NCBIfam" id="NF004718">
    <property type="entry name" value="PRK06062.1"/>
    <property type="match status" value="1"/>
</dbReference>
<organism evidence="4 5">
    <name type="scientific">Cryobacterium cheniae</name>
    <dbReference type="NCBI Taxonomy" id="1259262"/>
    <lineage>
        <taxon>Bacteria</taxon>
        <taxon>Bacillati</taxon>
        <taxon>Actinomycetota</taxon>
        <taxon>Actinomycetes</taxon>
        <taxon>Micrococcales</taxon>
        <taxon>Microbacteriaceae</taxon>
        <taxon>Cryobacterium</taxon>
    </lineage>
</organism>
<evidence type="ECO:0000256" key="3">
    <source>
        <dbReference type="RuleBase" id="RU003560"/>
    </source>
</evidence>
<evidence type="ECO:0000256" key="1">
    <source>
        <dbReference type="ARBA" id="ARBA00008954"/>
    </source>
</evidence>
<dbReference type="InterPro" id="IPR015424">
    <property type="entry name" value="PyrdxlP-dep_Trfase"/>
</dbReference>
<dbReference type="GO" id="GO:0030170">
    <property type="term" value="F:pyridoxal phosphate binding"/>
    <property type="evidence" value="ECO:0007669"/>
    <property type="project" value="InterPro"/>
</dbReference>
<dbReference type="GO" id="GO:0005829">
    <property type="term" value="C:cytosol"/>
    <property type="evidence" value="ECO:0007669"/>
    <property type="project" value="TreeGrafter"/>
</dbReference>
<dbReference type="Gene3D" id="3.90.1150.10">
    <property type="entry name" value="Aspartate Aminotransferase, domain 1"/>
    <property type="match status" value="1"/>
</dbReference>
<dbReference type="EMBL" id="SOGN01000018">
    <property type="protein sequence ID" value="TFC83120.1"/>
    <property type="molecule type" value="Genomic_DNA"/>
</dbReference>
<dbReference type="InterPro" id="IPR015422">
    <property type="entry name" value="PyrdxlP-dep_Trfase_small"/>
</dbReference>
<dbReference type="Gene3D" id="3.40.640.10">
    <property type="entry name" value="Type I PLP-dependent aspartate aminotransferase-like (Major domain)"/>
    <property type="match status" value="1"/>
</dbReference>
<evidence type="ECO:0000313" key="4">
    <source>
        <dbReference type="EMBL" id="TFC83120.1"/>
    </source>
</evidence>
<dbReference type="InterPro" id="IPR005814">
    <property type="entry name" value="Aminotrans_3"/>
</dbReference>
<evidence type="ECO:0000256" key="2">
    <source>
        <dbReference type="ARBA" id="ARBA00022898"/>
    </source>
</evidence>
<keyword evidence="4" id="KW-0032">Aminotransferase</keyword>
<reference evidence="4 5" key="1">
    <citation type="submission" date="2019-03" db="EMBL/GenBank/DDBJ databases">
        <title>Genomics of glacier-inhabiting Cryobacterium strains.</title>
        <authorList>
            <person name="Liu Q."/>
            <person name="Xin Y.-H."/>
        </authorList>
    </citation>
    <scope>NUCLEOTIDE SEQUENCE [LARGE SCALE GENOMIC DNA]</scope>
    <source>
        <strain evidence="4 5">TMT2-48-2</strain>
    </source>
</reference>
<dbReference type="OrthoDB" id="9801834at2"/>
<dbReference type="PROSITE" id="PS00600">
    <property type="entry name" value="AA_TRANSFER_CLASS_3"/>
    <property type="match status" value="1"/>
</dbReference>
<dbReference type="GO" id="GO:0008483">
    <property type="term" value="F:transaminase activity"/>
    <property type="evidence" value="ECO:0007669"/>
    <property type="project" value="UniProtKB-KW"/>
</dbReference>
<accession>A0A4R8XVC9</accession>
<gene>
    <name evidence="4" type="ORF">E3T23_03290</name>
</gene>
<dbReference type="PANTHER" id="PTHR43094">
    <property type="entry name" value="AMINOTRANSFERASE"/>
    <property type="match status" value="1"/>
</dbReference>
<dbReference type="Pfam" id="PF00202">
    <property type="entry name" value="Aminotran_3"/>
    <property type="match status" value="1"/>
</dbReference>
<evidence type="ECO:0000313" key="5">
    <source>
        <dbReference type="Proteomes" id="UP000298433"/>
    </source>
</evidence>
<dbReference type="AlphaFoldDB" id="A0A4R8XVC9"/>